<dbReference type="Proteomes" id="UP000317180">
    <property type="component" value="Unassembled WGS sequence"/>
</dbReference>
<name>A0A3M8AFI3_9BACL</name>
<keyword evidence="4" id="KW-1185">Reference proteome</keyword>
<evidence type="ECO:0000313" key="3">
    <source>
        <dbReference type="Proteomes" id="UP000276178"/>
    </source>
</evidence>
<comment type="caution">
    <text evidence="2">The sequence shown here is derived from an EMBL/GenBank/DDBJ whole genome shotgun (WGS) entry which is preliminary data.</text>
</comment>
<dbReference type="AlphaFoldDB" id="A0A3M8AFI3"/>
<dbReference type="Proteomes" id="UP000276178">
    <property type="component" value="Unassembled WGS sequence"/>
</dbReference>
<dbReference type="EMBL" id="RHHN01000076">
    <property type="protein sequence ID" value="RNB49953.1"/>
    <property type="molecule type" value="Genomic_DNA"/>
</dbReference>
<protein>
    <recommendedName>
        <fullName evidence="5">Lipoprotein</fullName>
    </recommendedName>
</protein>
<accession>A0A3M8AFI3</accession>
<dbReference type="PROSITE" id="PS51257">
    <property type="entry name" value="PROKAR_LIPOPROTEIN"/>
    <property type="match status" value="1"/>
</dbReference>
<evidence type="ECO:0000313" key="2">
    <source>
        <dbReference type="EMBL" id="RNB49953.1"/>
    </source>
</evidence>
<sequence length="187" mass="20894">MRKWIFSLLISVILAGCGTIPGSHETSSVNNHSPNSETENQGNAVEQLTVQRGQDVFTKEHPPLNLGIITSANELYTLAYRKSGEEIGIKTSQELGFPIESPKESGTVEKERTYIRLVKPPFLPDPGVNEFPRKDIILYVDPQSPDDAFVAIQNPEKLDEWRVLKVSGYGPWLKKEIDLYLSLNTGL</sequence>
<dbReference type="EMBL" id="BJOD01000057">
    <property type="protein sequence ID" value="GED28047.1"/>
    <property type="molecule type" value="Genomic_DNA"/>
</dbReference>
<dbReference type="GeneID" id="82813685"/>
<dbReference type="OrthoDB" id="2056865at2"/>
<organism evidence="2 3">
    <name type="scientific">Brevibacillus agri</name>
    <dbReference type="NCBI Taxonomy" id="51101"/>
    <lineage>
        <taxon>Bacteria</taxon>
        <taxon>Bacillati</taxon>
        <taxon>Bacillota</taxon>
        <taxon>Bacilli</taxon>
        <taxon>Bacillales</taxon>
        <taxon>Paenibacillaceae</taxon>
        <taxon>Brevibacillus</taxon>
    </lineage>
</organism>
<proteinExistence type="predicted"/>
<dbReference type="RefSeq" id="WP_005834714.1">
    <property type="nucleotide sequence ID" value="NZ_BJOD01000057.1"/>
</dbReference>
<evidence type="ECO:0008006" key="5">
    <source>
        <dbReference type="Google" id="ProtNLM"/>
    </source>
</evidence>
<evidence type="ECO:0000313" key="1">
    <source>
        <dbReference type="EMBL" id="GED28047.1"/>
    </source>
</evidence>
<gene>
    <name evidence="1" type="ORF">BAG01nite_41490</name>
    <name evidence="2" type="ORF">EB820_22315</name>
</gene>
<evidence type="ECO:0000313" key="4">
    <source>
        <dbReference type="Proteomes" id="UP000317180"/>
    </source>
</evidence>
<reference evidence="2 3" key="1">
    <citation type="submission" date="2018-10" db="EMBL/GenBank/DDBJ databases">
        <title>Phylogenomics of Brevibacillus.</title>
        <authorList>
            <person name="Dunlap C."/>
        </authorList>
    </citation>
    <scope>NUCLEOTIDE SEQUENCE [LARGE SCALE GENOMIC DNA]</scope>
    <source>
        <strain evidence="2 3">NRRL NRS 1219</strain>
    </source>
</reference>
<reference evidence="1 4" key="2">
    <citation type="submission" date="2019-06" db="EMBL/GenBank/DDBJ databases">
        <title>Whole genome shotgun sequence of Brevibacillus agri NBRC 15538.</title>
        <authorList>
            <person name="Hosoyama A."/>
            <person name="Uohara A."/>
            <person name="Ohji S."/>
            <person name="Ichikawa N."/>
        </authorList>
    </citation>
    <scope>NUCLEOTIDE SEQUENCE [LARGE SCALE GENOMIC DNA]</scope>
    <source>
        <strain evidence="1 4">NBRC 15538</strain>
    </source>
</reference>